<dbReference type="EMBL" id="UZAF01001352">
    <property type="protein sequence ID" value="VDO08097.1"/>
    <property type="molecule type" value="Genomic_DNA"/>
</dbReference>
<protein>
    <submittedName>
        <fullName evidence="4">PIP49_C domain-containing protein</fullName>
    </submittedName>
</protein>
<reference evidence="2 3" key="2">
    <citation type="submission" date="2018-11" db="EMBL/GenBank/DDBJ databases">
        <authorList>
            <consortium name="Pathogen Informatics"/>
        </authorList>
    </citation>
    <scope>NUCLEOTIDE SEQUENCE [LARGE SCALE GENOMIC DNA]</scope>
    <source>
        <strain evidence="2 3">MHpl1</strain>
    </source>
</reference>
<dbReference type="OrthoDB" id="5805849at2759"/>
<gene>
    <name evidence="2" type="ORF">HPLM_LOCUS1142</name>
</gene>
<organism evidence="4">
    <name type="scientific">Haemonchus placei</name>
    <name type="common">Barber's pole worm</name>
    <dbReference type="NCBI Taxonomy" id="6290"/>
    <lineage>
        <taxon>Eukaryota</taxon>
        <taxon>Metazoa</taxon>
        <taxon>Ecdysozoa</taxon>
        <taxon>Nematoda</taxon>
        <taxon>Chromadorea</taxon>
        <taxon>Rhabditida</taxon>
        <taxon>Rhabditina</taxon>
        <taxon>Rhabditomorpha</taxon>
        <taxon>Strongyloidea</taxon>
        <taxon>Trichostrongylidae</taxon>
        <taxon>Haemonchus</taxon>
    </lineage>
</organism>
<evidence type="ECO:0000313" key="4">
    <source>
        <dbReference type="WBParaSite" id="HPLM_0000114101-mRNA-1"/>
    </source>
</evidence>
<evidence type="ECO:0000313" key="2">
    <source>
        <dbReference type="EMBL" id="VDO08097.1"/>
    </source>
</evidence>
<dbReference type="AlphaFoldDB" id="A0A0N4VV24"/>
<dbReference type="OMA" id="CEKYERD"/>
<name>A0A0N4VV24_HAEPC</name>
<keyword evidence="3" id="KW-1185">Reference proteome</keyword>
<keyword evidence="1" id="KW-0812">Transmembrane</keyword>
<reference evidence="4" key="1">
    <citation type="submission" date="2017-02" db="UniProtKB">
        <authorList>
            <consortium name="WormBaseParasite"/>
        </authorList>
    </citation>
    <scope>IDENTIFICATION</scope>
</reference>
<dbReference type="Proteomes" id="UP000268014">
    <property type="component" value="Unassembled WGS sequence"/>
</dbReference>
<evidence type="ECO:0000256" key="1">
    <source>
        <dbReference type="SAM" id="Phobius"/>
    </source>
</evidence>
<evidence type="ECO:0000313" key="3">
    <source>
        <dbReference type="Proteomes" id="UP000268014"/>
    </source>
</evidence>
<feature type="transmembrane region" description="Helical" evidence="1">
    <location>
        <begin position="38"/>
        <end position="54"/>
    </location>
</feature>
<sequence>MSPGGGQTADRFTVRDLLGLADIGFHPRYVSEAPRDDAGVLLVIIMCILFCFAIRHANDFYTGDTVTLVEEGVWSGRFRHREDKRLLSNIEADFDNMYKKLKDRATKPPQRERISYL</sequence>
<dbReference type="WBParaSite" id="HPLM_0000114101-mRNA-1">
    <property type="protein sequence ID" value="HPLM_0000114101-mRNA-1"/>
    <property type="gene ID" value="HPLM_0000114101"/>
</dbReference>
<accession>A0A0N4VV24</accession>
<proteinExistence type="predicted"/>
<keyword evidence="1" id="KW-0472">Membrane</keyword>
<keyword evidence="1" id="KW-1133">Transmembrane helix</keyword>